<evidence type="ECO:0000259" key="1">
    <source>
        <dbReference type="Pfam" id="PF06985"/>
    </source>
</evidence>
<dbReference type="AlphaFoldDB" id="A0A9P4QZV3"/>
<reference evidence="2" key="1">
    <citation type="journal article" date="2020" name="Stud. Mycol.">
        <title>101 Dothideomycetes genomes: a test case for predicting lifestyles and emergence of pathogens.</title>
        <authorList>
            <person name="Haridas S."/>
            <person name="Albert R."/>
            <person name="Binder M."/>
            <person name="Bloem J."/>
            <person name="Labutti K."/>
            <person name="Salamov A."/>
            <person name="Andreopoulos B."/>
            <person name="Baker S."/>
            <person name="Barry K."/>
            <person name="Bills G."/>
            <person name="Bluhm B."/>
            <person name="Cannon C."/>
            <person name="Castanera R."/>
            <person name="Culley D."/>
            <person name="Daum C."/>
            <person name="Ezra D."/>
            <person name="Gonzalez J."/>
            <person name="Henrissat B."/>
            <person name="Kuo A."/>
            <person name="Liang C."/>
            <person name="Lipzen A."/>
            <person name="Lutzoni F."/>
            <person name="Magnuson J."/>
            <person name="Mondo S."/>
            <person name="Nolan M."/>
            <person name="Ohm R."/>
            <person name="Pangilinan J."/>
            <person name="Park H.-J."/>
            <person name="Ramirez L."/>
            <person name="Alfaro M."/>
            <person name="Sun H."/>
            <person name="Tritt A."/>
            <person name="Yoshinaga Y."/>
            <person name="Zwiers L.-H."/>
            <person name="Turgeon B."/>
            <person name="Goodwin S."/>
            <person name="Spatafora J."/>
            <person name="Crous P."/>
            <person name="Grigoriev I."/>
        </authorList>
    </citation>
    <scope>NUCLEOTIDE SEQUENCE</scope>
    <source>
        <strain evidence="2">CBS 125425</strain>
    </source>
</reference>
<dbReference type="OrthoDB" id="5125733at2759"/>
<dbReference type="Proteomes" id="UP000799444">
    <property type="component" value="Unassembled WGS sequence"/>
</dbReference>
<organism evidence="2 3">
    <name type="scientific">Polyplosphaeria fusca</name>
    <dbReference type="NCBI Taxonomy" id="682080"/>
    <lineage>
        <taxon>Eukaryota</taxon>
        <taxon>Fungi</taxon>
        <taxon>Dikarya</taxon>
        <taxon>Ascomycota</taxon>
        <taxon>Pezizomycotina</taxon>
        <taxon>Dothideomycetes</taxon>
        <taxon>Pleosporomycetidae</taxon>
        <taxon>Pleosporales</taxon>
        <taxon>Tetraplosphaeriaceae</taxon>
        <taxon>Polyplosphaeria</taxon>
    </lineage>
</organism>
<dbReference type="PANTHER" id="PTHR33112">
    <property type="entry name" value="DOMAIN PROTEIN, PUTATIVE-RELATED"/>
    <property type="match status" value="1"/>
</dbReference>
<protein>
    <recommendedName>
        <fullName evidence="1">Heterokaryon incompatibility domain-containing protein</fullName>
    </recommendedName>
</protein>
<accession>A0A9P4QZV3</accession>
<dbReference type="EMBL" id="ML996147">
    <property type="protein sequence ID" value="KAF2734485.1"/>
    <property type="molecule type" value="Genomic_DNA"/>
</dbReference>
<evidence type="ECO:0000313" key="3">
    <source>
        <dbReference type="Proteomes" id="UP000799444"/>
    </source>
</evidence>
<proteinExistence type="predicted"/>
<feature type="domain" description="Heterokaryon incompatibility" evidence="1">
    <location>
        <begin position="189"/>
        <end position="341"/>
    </location>
</feature>
<sequence length="686" mass="78552">MLSFNHYVWRQANFRLPSNPADTSEQHTPTTHPHRCEHCNCIFLFEANKYELLPYKDSKSKCMLGNIVRSAHRGSLFNQWLLDFVCARLGDDAGLFANHCKFEIELRLVRVFESDIVPHGPNQEGDRRLKWDGHDRILSNRLELFIYYKYQAACSPYDIEVTARVQTLGGAWTQGSETLHMSRPLTEIGRYTILNTLACILHHIDRGQLHIRYLWVDALCILQDSREDQVHELQRMSSYYQNGVLTICAASASSSSDGFLRPADVAYEVGPFEVIFEEGPKLPPAPKGIPDEDHWSTSYYTNDERNRISSTSTRSLVQLYKFKDETAPNEPISSRAWTFQEALLSSRLLIFATQQFYWCCGATFVGCGGIDSFDKREVLIPDCGGQEKQCICGVSLIRQIDRPDLVPGVFTLANRNTMSTDAQWDMITESYSGRLLTLESDKLPALSAAAAYFDTLFRMRWPDVRYAAGMFYSEENPRWFIRQLLWRSHVIRKVYGSFLSYTRPTDYYAPTWSWASVKGHVKQFDRMMMNYCYFHVDLKILDISTDLMEGQATCAFGSIKTARLIVRGRLKLIDSSVERRGSINFVAGRRKYKVFPDTIPDYNHIAAGRTDFTISTYVLEVVSHTGRCASPHGLVLARHEESTQSLYNGISVFRRLGVFEAKDADHADDADHTFFDDTEQQKICII</sequence>
<keyword evidence="3" id="KW-1185">Reference proteome</keyword>
<dbReference type="InterPro" id="IPR010730">
    <property type="entry name" value="HET"/>
</dbReference>
<dbReference type="PANTHER" id="PTHR33112:SF16">
    <property type="entry name" value="HETEROKARYON INCOMPATIBILITY DOMAIN-CONTAINING PROTEIN"/>
    <property type="match status" value="1"/>
</dbReference>
<dbReference type="Pfam" id="PF06985">
    <property type="entry name" value="HET"/>
    <property type="match status" value="1"/>
</dbReference>
<name>A0A9P4QZV3_9PLEO</name>
<gene>
    <name evidence="2" type="ORF">EJ04DRAFT_552646</name>
</gene>
<evidence type="ECO:0000313" key="2">
    <source>
        <dbReference type="EMBL" id="KAF2734485.1"/>
    </source>
</evidence>
<comment type="caution">
    <text evidence="2">The sequence shown here is derived from an EMBL/GenBank/DDBJ whole genome shotgun (WGS) entry which is preliminary data.</text>
</comment>